<accession>A0ABU7R4X2</accession>
<dbReference type="InterPro" id="IPR010921">
    <property type="entry name" value="Trp_repressor/repl_initiator"/>
</dbReference>
<proteinExistence type="predicted"/>
<gene>
    <name evidence="1" type="ORF">V2E39_20830</name>
</gene>
<keyword evidence="2" id="KW-1185">Reference proteome</keyword>
<dbReference type="SUPFAM" id="SSF48295">
    <property type="entry name" value="TrpR-like"/>
    <property type="match status" value="1"/>
</dbReference>
<name>A0ABU7R4X2_9FLAO</name>
<dbReference type="RefSeq" id="WP_228394743.1">
    <property type="nucleotide sequence ID" value="NZ_CP033811.1"/>
</dbReference>
<dbReference type="Proteomes" id="UP001350005">
    <property type="component" value="Unassembled WGS sequence"/>
</dbReference>
<evidence type="ECO:0000313" key="1">
    <source>
        <dbReference type="EMBL" id="MEE6129856.1"/>
    </source>
</evidence>
<comment type="caution">
    <text evidence="1">The sequence shown here is derived from an EMBL/GenBank/DDBJ whole genome shotgun (WGS) entry which is preliminary data.</text>
</comment>
<reference evidence="1 2" key="1">
    <citation type="submission" date="2024-01" db="EMBL/GenBank/DDBJ databases">
        <title>Whole genome of Chryseobacterium arthrosphaerae NNCa 2741.</title>
        <authorList>
            <person name="Boriskina E.V."/>
            <person name="Gordinskaya N.A."/>
            <person name="Kropotov V.S."/>
            <person name="Alekseeva A.E."/>
            <person name="Makhova M.A."/>
            <person name="Kryazhev D.V."/>
            <person name="Shkurkina I.S."/>
        </authorList>
    </citation>
    <scope>NUCLEOTIDE SEQUENCE [LARGE SCALE GENOMIC DNA]</scope>
    <source>
        <strain evidence="1 2">NNCa 2741</strain>
    </source>
</reference>
<dbReference type="EMBL" id="JAZGJU010000062">
    <property type="protein sequence ID" value="MEE6129856.1"/>
    <property type="molecule type" value="Genomic_DNA"/>
</dbReference>
<sequence length="115" mass="13935">MTTSHLKMKKKSQPNYKRIYSDIIDRKFPHKKAECEKLLGKKMLSAMDIMELNNRIFGTRDKNIKKMNQKLRSYNEADILRILNYQKNHKMNNIQIAEHFGLSRNTMTKWRRMFQ</sequence>
<evidence type="ECO:0000313" key="2">
    <source>
        <dbReference type="Proteomes" id="UP001350005"/>
    </source>
</evidence>
<organism evidence="1 2">
    <name type="scientific">Chryseobacterium arthrosphaerae</name>
    <dbReference type="NCBI Taxonomy" id="651561"/>
    <lineage>
        <taxon>Bacteria</taxon>
        <taxon>Pseudomonadati</taxon>
        <taxon>Bacteroidota</taxon>
        <taxon>Flavobacteriia</taxon>
        <taxon>Flavobacteriales</taxon>
        <taxon>Weeksellaceae</taxon>
        <taxon>Chryseobacterium group</taxon>
        <taxon>Chryseobacterium</taxon>
    </lineage>
</organism>
<protein>
    <submittedName>
        <fullName evidence="1">Helix-turn-helix domain-containing protein</fullName>
    </submittedName>
</protein>